<accession>A0AAU7Q8I0</accession>
<sequence length="237" mass="25682">MMSNTLYHASLPAAKRHDVVPPDFKLLHGMIDKLEAVHNSLMDSSLPLSLFKTRESDMLDMLGPLHDIMAHICELIIEDSRLLRDGAALAGKRAMLSPNSMPNTPSTSITMGTAATTVATVVKSTAPSVLDVVLMNESRLSAIGEIPPAVGPLDNFSANNRTIALDPVFPVDSDSKNIERLYELIQRVQLALIPLKGRLETRAEAQKIQGLTHGLLKEAGRIEKQMKEGLFASGGKP</sequence>
<dbReference type="EMBL" id="CP157947">
    <property type="protein sequence ID" value="XBS68521.1"/>
    <property type="molecule type" value="Genomic_DNA"/>
</dbReference>
<proteinExistence type="predicted"/>
<dbReference type="AlphaFoldDB" id="A0AAU7Q8I0"/>
<gene>
    <name evidence="1" type="ORF">ABK905_17715</name>
</gene>
<protein>
    <submittedName>
        <fullName evidence="1">Uncharacterized protein</fullName>
    </submittedName>
</protein>
<reference evidence="1" key="1">
    <citation type="submission" date="2024-06" db="EMBL/GenBank/DDBJ databases">
        <authorList>
            <person name="Coelho C."/>
            <person name="Bento M."/>
            <person name="Garcia E."/>
            <person name="Camelo A."/>
            <person name="Brandao I."/>
            <person name="Espirito Santo C."/>
            <person name="Trovao J."/>
            <person name="Verissimo A."/>
            <person name="Costa J."/>
            <person name="Tiago I."/>
        </authorList>
    </citation>
    <scope>NUCLEOTIDE SEQUENCE</scope>
    <source>
        <strain evidence="1">KWT182</strain>
    </source>
</reference>
<evidence type="ECO:0000313" key="1">
    <source>
        <dbReference type="EMBL" id="XBS68521.1"/>
    </source>
</evidence>
<organism evidence="1">
    <name type="scientific">Acerihabitans sp. KWT182</name>
    <dbReference type="NCBI Taxonomy" id="3157919"/>
    <lineage>
        <taxon>Bacteria</taxon>
        <taxon>Pseudomonadati</taxon>
        <taxon>Pseudomonadota</taxon>
        <taxon>Gammaproteobacteria</taxon>
        <taxon>Enterobacterales</taxon>
        <taxon>Pectobacteriaceae</taxon>
        <taxon>Acerihabitans</taxon>
    </lineage>
</organism>
<name>A0AAU7Q8I0_9GAMM</name>